<gene>
    <name evidence="2" type="ORF">D3878_20660</name>
</gene>
<comment type="caution">
    <text evidence="2">The sequence shown here is derived from an EMBL/GenBank/DDBJ whole genome shotgun (WGS) entry which is preliminary data.</text>
</comment>
<protein>
    <submittedName>
        <fullName evidence="2">DUF721 domain-containing protein</fullName>
    </submittedName>
</protein>
<keyword evidence="3" id="KW-1185">Reference proteome</keyword>
<evidence type="ECO:0000313" key="2">
    <source>
        <dbReference type="EMBL" id="RJG03702.1"/>
    </source>
</evidence>
<proteinExistence type="predicted"/>
<dbReference type="EMBL" id="QYUQ01000002">
    <property type="protein sequence ID" value="RJG03702.1"/>
    <property type="molecule type" value="Genomic_DNA"/>
</dbReference>
<sequence>MASSYSSPYPQQPQNPQKRPSRGGSARTALGVTDFLQTHDQLGTLLPTLERLGALEKACATALPVMFETCSVLNLEAGQMVLAAPNAALASKLKQQLPKLQNFLQQQGWQVNAIRIKVQVGKIHEKSNTSKQIALSNRALTAFAALEDALEPSSRNSGLKAALQAMLSRHQGGG</sequence>
<dbReference type="OrthoDB" id="8521216at2"/>
<reference evidence="3" key="1">
    <citation type="submission" date="2018-09" db="EMBL/GenBank/DDBJ databases">
        <authorList>
            <person name="Zhu H."/>
        </authorList>
    </citation>
    <scope>NUCLEOTIDE SEQUENCE [LARGE SCALE GENOMIC DNA]</scope>
    <source>
        <strain evidence="3">K1S02-23</strain>
    </source>
</reference>
<evidence type="ECO:0000313" key="3">
    <source>
        <dbReference type="Proteomes" id="UP000266327"/>
    </source>
</evidence>
<organism evidence="2 3">
    <name type="scientific">Noviherbaspirillum sedimenti</name>
    <dbReference type="NCBI Taxonomy" id="2320865"/>
    <lineage>
        <taxon>Bacteria</taxon>
        <taxon>Pseudomonadati</taxon>
        <taxon>Pseudomonadota</taxon>
        <taxon>Betaproteobacteria</taxon>
        <taxon>Burkholderiales</taxon>
        <taxon>Oxalobacteraceae</taxon>
        <taxon>Noviherbaspirillum</taxon>
    </lineage>
</organism>
<feature type="region of interest" description="Disordered" evidence="1">
    <location>
        <begin position="1"/>
        <end position="26"/>
    </location>
</feature>
<evidence type="ECO:0000256" key="1">
    <source>
        <dbReference type="SAM" id="MobiDB-lite"/>
    </source>
</evidence>
<dbReference type="AlphaFoldDB" id="A0A3A3GAP8"/>
<accession>A0A3A3GAP8</accession>
<name>A0A3A3GAP8_9BURK</name>
<dbReference type="Proteomes" id="UP000266327">
    <property type="component" value="Unassembled WGS sequence"/>
</dbReference>
<feature type="compositionally biased region" description="Low complexity" evidence="1">
    <location>
        <begin position="1"/>
        <end position="17"/>
    </location>
</feature>